<evidence type="ECO:0000256" key="4">
    <source>
        <dbReference type="SAM" id="MobiDB-lite"/>
    </source>
</evidence>
<comment type="caution">
    <text evidence="5">The sequence shown here is derived from an EMBL/GenBank/DDBJ whole genome shotgun (WGS) entry which is preliminary data.</text>
</comment>
<dbReference type="Pfam" id="PF13432">
    <property type="entry name" value="TPR_16"/>
    <property type="match status" value="4"/>
</dbReference>
<dbReference type="Gene3D" id="1.25.40.10">
    <property type="entry name" value="Tetratricopeptide repeat domain"/>
    <property type="match status" value="4"/>
</dbReference>
<evidence type="ECO:0000256" key="3">
    <source>
        <dbReference type="PROSITE-ProRule" id="PRU00339"/>
    </source>
</evidence>
<keyword evidence="2 3" id="KW-0802">TPR repeat</keyword>
<dbReference type="RefSeq" id="WP_326014752.1">
    <property type="nucleotide sequence ID" value="NZ_JAOZYC010000035.1"/>
</dbReference>
<keyword evidence="6" id="KW-1185">Reference proteome</keyword>
<dbReference type="InterPro" id="IPR011990">
    <property type="entry name" value="TPR-like_helical_dom_sf"/>
</dbReference>
<accession>A0ABU6EZE5</accession>
<dbReference type="PANTHER" id="PTHR44858">
    <property type="entry name" value="TETRATRICOPEPTIDE REPEAT PROTEIN 6"/>
    <property type="match status" value="1"/>
</dbReference>
<keyword evidence="1" id="KW-0677">Repeat</keyword>
<dbReference type="PANTHER" id="PTHR44858:SF1">
    <property type="entry name" value="UDP-N-ACETYLGLUCOSAMINE--PEPTIDE N-ACETYLGLUCOSAMINYLTRANSFERASE SPINDLY-RELATED"/>
    <property type="match status" value="1"/>
</dbReference>
<gene>
    <name evidence="5" type="ORF">OKJ99_06255</name>
</gene>
<feature type="region of interest" description="Disordered" evidence="4">
    <location>
        <begin position="728"/>
        <end position="786"/>
    </location>
</feature>
<dbReference type="InterPro" id="IPR019734">
    <property type="entry name" value="TPR_rpt"/>
</dbReference>
<reference evidence="5 6" key="1">
    <citation type="submission" date="2022-10" db="EMBL/GenBank/DDBJ databases">
        <authorList>
            <person name="Xie J."/>
            <person name="Shen N."/>
        </authorList>
    </citation>
    <scope>NUCLEOTIDE SEQUENCE [LARGE SCALE GENOMIC DNA]</scope>
    <source>
        <strain evidence="5 6">YIM65594</strain>
    </source>
</reference>
<dbReference type="SUPFAM" id="SSF48452">
    <property type="entry name" value="TPR-like"/>
    <property type="match status" value="2"/>
</dbReference>
<dbReference type="Proteomes" id="UP001354931">
    <property type="component" value="Unassembled WGS sequence"/>
</dbReference>
<proteinExistence type="predicted"/>
<dbReference type="SMART" id="SM00028">
    <property type="entry name" value="TPR"/>
    <property type="match status" value="9"/>
</dbReference>
<name>A0ABU6EZE5_9ACTN</name>
<evidence type="ECO:0000256" key="1">
    <source>
        <dbReference type="ARBA" id="ARBA00022737"/>
    </source>
</evidence>
<dbReference type="PROSITE" id="PS50005">
    <property type="entry name" value="TPR"/>
    <property type="match status" value="1"/>
</dbReference>
<feature type="repeat" description="TPR" evidence="3">
    <location>
        <begin position="574"/>
        <end position="607"/>
    </location>
</feature>
<evidence type="ECO:0000313" key="6">
    <source>
        <dbReference type="Proteomes" id="UP001354931"/>
    </source>
</evidence>
<evidence type="ECO:0000256" key="2">
    <source>
        <dbReference type="ARBA" id="ARBA00022803"/>
    </source>
</evidence>
<sequence>MTALLSTHHWWFDATADTTAAESPPSPSLEVNCHRRLRGPFTAAHFLLHQAVPQLVERDRELVASARATEVESIAPELMEIVPTPPQTLTNLADAKERTRFYPATRALRIAHGVAELLMDWARVAHPRGLTLAFRGLDEADPTDRDLVAVLLRRCDPATLTVVVDGAGAADDLLGRALAGHTRRVPRLPFVDAELLPDTDLAQRYIDGDGTSDDARLRRAYEALPAAERARRHTARAELLAGRDEPTLRLGAIPYHLEHGTDPRGAGVEAIVQAVTACFNKGFYEAVVDLAERGRALLSGVEPDRTYWNLTHKTGACLCYLGRGADAFGYFEEMRRGSTSPDAHMGTAYLMAMLYTRFLPKDAHDEDLALAWVNTAISIADVHPDPDKRVLVRAFMRNARALVELHRGNVDGSLALVDEAMAITDADFGPDEQLLHRSVLLYNRAQVRGARGDHAASLADYDEVIRRDPDYGDYYFERAAQHRALGATREALADYAAAIRLTPPFYEAHFNRADLLRELGDDAGALRDLDYALAVEPDHVDSLLHRADLSLERGDFDRARADIGHGLDLAPGNSHLLAAQGALHSELGDTRAALESYSAALKADPGCLAAWANRAVLAFDAGRPAEAVDDLDAALALDDDAELRANRAVALQSLGEHRRAAADLDRALTSSEGPPDPELFYLRGVSRFALDDPTGALTDWRAHLDAYERDDASPHAEEIHARAGAALGPVRSSGVGEGAVPGAFESKAEEGGDAERRRPTTTPEAEVPGTATPRQNSVQDLREGAA</sequence>
<dbReference type="EMBL" id="JAOZYC010000035">
    <property type="protein sequence ID" value="MEB8337115.1"/>
    <property type="molecule type" value="Genomic_DNA"/>
</dbReference>
<organism evidence="5 6">
    <name type="scientific">Streptomyces endophyticus</name>
    <dbReference type="NCBI Taxonomy" id="714166"/>
    <lineage>
        <taxon>Bacteria</taxon>
        <taxon>Bacillati</taxon>
        <taxon>Actinomycetota</taxon>
        <taxon>Actinomycetes</taxon>
        <taxon>Kitasatosporales</taxon>
        <taxon>Streptomycetaceae</taxon>
        <taxon>Streptomyces</taxon>
    </lineage>
</organism>
<protein>
    <submittedName>
        <fullName evidence="5">Tetratricopeptide repeat protein</fullName>
    </submittedName>
</protein>
<evidence type="ECO:0000313" key="5">
    <source>
        <dbReference type="EMBL" id="MEB8337115.1"/>
    </source>
</evidence>
<dbReference type="InterPro" id="IPR050498">
    <property type="entry name" value="Ycf3"/>
</dbReference>
<feature type="compositionally biased region" description="Basic and acidic residues" evidence="4">
    <location>
        <begin position="746"/>
        <end position="758"/>
    </location>
</feature>